<reference evidence="2 3" key="1">
    <citation type="journal article" date="2019" name="Genome Biol. Evol.">
        <title>Insights into the evolution of the New World diploid cottons (Gossypium, subgenus Houzingenia) based on genome sequencing.</title>
        <authorList>
            <person name="Grover C.E."/>
            <person name="Arick M.A. 2nd"/>
            <person name="Thrash A."/>
            <person name="Conover J.L."/>
            <person name="Sanders W.S."/>
            <person name="Peterson D.G."/>
            <person name="Frelichowski J.E."/>
            <person name="Scheffler J.A."/>
            <person name="Scheffler B.E."/>
            <person name="Wendel J.F."/>
        </authorList>
    </citation>
    <scope>NUCLEOTIDE SEQUENCE [LARGE SCALE GENOMIC DNA]</scope>
    <source>
        <strain evidence="2">157</strain>
        <tissue evidence="2">Leaf</tissue>
    </source>
</reference>
<keyword evidence="1" id="KW-1133">Transmembrane helix</keyword>
<name>A0A7J8MVU6_9ROSI</name>
<sequence>MSKYNMTLELELLSLCYMAVSLMLDELFALWLF</sequence>
<dbReference type="EMBL" id="JABEZX010000010">
    <property type="protein sequence ID" value="MBA0568680.1"/>
    <property type="molecule type" value="Genomic_DNA"/>
</dbReference>
<keyword evidence="1" id="KW-0472">Membrane</keyword>
<protein>
    <submittedName>
        <fullName evidence="2">Uncharacterized protein</fullName>
    </submittedName>
</protein>
<dbReference type="Proteomes" id="UP000593572">
    <property type="component" value="Unassembled WGS sequence"/>
</dbReference>
<comment type="caution">
    <text evidence="2">The sequence shown here is derived from an EMBL/GenBank/DDBJ whole genome shotgun (WGS) entry which is preliminary data.</text>
</comment>
<evidence type="ECO:0000313" key="3">
    <source>
        <dbReference type="Proteomes" id="UP000593572"/>
    </source>
</evidence>
<gene>
    <name evidence="2" type="ORF">Golob_006153</name>
</gene>
<keyword evidence="1" id="KW-0812">Transmembrane</keyword>
<keyword evidence="3" id="KW-1185">Reference proteome</keyword>
<accession>A0A7J8MVU6</accession>
<dbReference type="AlphaFoldDB" id="A0A7J8MVU6"/>
<feature type="transmembrane region" description="Helical" evidence="1">
    <location>
        <begin position="12"/>
        <end position="32"/>
    </location>
</feature>
<organism evidence="2 3">
    <name type="scientific">Gossypium lobatum</name>
    <dbReference type="NCBI Taxonomy" id="34289"/>
    <lineage>
        <taxon>Eukaryota</taxon>
        <taxon>Viridiplantae</taxon>
        <taxon>Streptophyta</taxon>
        <taxon>Embryophyta</taxon>
        <taxon>Tracheophyta</taxon>
        <taxon>Spermatophyta</taxon>
        <taxon>Magnoliopsida</taxon>
        <taxon>eudicotyledons</taxon>
        <taxon>Gunneridae</taxon>
        <taxon>Pentapetalae</taxon>
        <taxon>rosids</taxon>
        <taxon>malvids</taxon>
        <taxon>Malvales</taxon>
        <taxon>Malvaceae</taxon>
        <taxon>Malvoideae</taxon>
        <taxon>Gossypium</taxon>
    </lineage>
</organism>
<proteinExistence type="predicted"/>
<evidence type="ECO:0000313" key="2">
    <source>
        <dbReference type="EMBL" id="MBA0568680.1"/>
    </source>
</evidence>
<evidence type="ECO:0000256" key="1">
    <source>
        <dbReference type="SAM" id="Phobius"/>
    </source>
</evidence>